<proteinExistence type="predicted"/>
<reference evidence="2" key="1">
    <citation type="submission" date="2016-11" db="UniProtKB">
        <authorList>
            <consortium name="WormBaseParasite"/>
        </authorList>
    </citation>
    <scope>IDENTIFICATION</scope>
    <source>
        <strain evidence="2">KR3021</strain>
    </source>
</reference>
<protein>
    <submittedName>
        <fullName evidence="2">Protein-tyrosine-phosphatase</fullName>
    </submittedName>
</protein>
<evidence type="ECO:0000313" key="1">
    <source>
        <dbReference type="Proteomes" id="UP000095286"/>
    </source>
</evidence>
<evidence type="ECO:0000313" key="2">
    <source>
        <dbReference type="WBParaSite" id="RSKR_0000821900.1"/>
    </source>
</evidence>
<name>A0AC35U769_9BILA</name>
<accession>A0AC35U769</accession>
<sequence>MFMFLNISELVVSQPVANPSSVKQLRARFDPKSDSIYAEWNARTAGEQLYIVRYKFNLKNSRESSQWRYTRVQTNSAKLHNTEFKNGDEIEVQVREEDIVNRGYGTEWSKSLIIHIAKRESHDSFIGEEEINLTPPTNFKTHILGTSSLKLEWDEVVTSHRKHIYYIVIIRQISLDVGDNYQRQQIKIEGNNFALENLGAGEKYEITIRSAISSQQTSTTAAVAEVTMPRKDEFFEVENVIIKSKFKSNGQSTTNVSWEVPANMKGLITAYNFQYTPKNYIQWMQKSFRGDATEAILSDLLSDTEYILRIRTTLRNNIVSESGEVFFVTPKLHVDTLKKVDVIFSNDMSTIRLKWITEEFINEMDVQTYTILISPDKNLPLDRWRVINLDSNQKTLSIDALSSDTTYFVRINIKKQNGQILDSPSIYTFKTSRNYFSKSEMRSANTLSYRNVGPGTILINWSYDDAIKEDVVDAIVYFSKVKTLPFSDWQQIHIKSVEEHNVILSNLLQGTTYFVEIVPRSKTNKNLQNYVQSLEIKTDILDGNTNWKFPYFKDTRQTVSF</sequence>
<organism evidence="1 2">
    <name type="scientific">Rhabditophanes sp. KR3021</name>
    <dbReference type="NCBI Taxonomy" id="114890"/>
    <lineage>
        <taxon>Eukaryota</taxon>
        <taxon>Metazoa</taxon>
        <taxon>Ecdysozoa</taxon>
        <taxon>Nematoda</taxon>
        <taxon>Chromadorea</taxon>
        <taxon>Rhabditida</taxon>
        <taxon>Tylenchina</taxon>
        <taxon>Panagrolaimomorpha</taxon>
        <taxon>Strongyloidoidea</taxon>
        <taxon>Alloionematidae</taxon>
        <taxon>Rhabditophanes</taxon>
    </lineage>
</organism>
<dbReference type="Proteomes" id="UP000095286">
    <property type="component" value="Unplaced"/>
</dbReference>
<dbReference type="WBParaSite" id="RSKR_0000821900.1">
    <property type="protein sequence ID" value="RSKR_0000821900.1"/>
    <property type="gene ID" value="RSKR_0000821900"/>
</dbReference>